<dbReference type="GO" id="GO:1990189">
    <property type="term" value="F:protein N-terminal-serine acetyltransferase activity"/>
    <property type="evidence" value="ECO:0007669"/>
    <property type="project" value="TreeGrafter"/>
</dbReference>
<dbReference type="AlphaFoldDB" id="A0A3L7JUR0"/>
<dbReference type="EMBL" id="RCVZ01000009">
    <property type="protein sequence ID" value="RLQ94618.1"/>
    <property type="molecule type" value="Genomic_DNA"/>
</dbReference>
<comment type="caution">
    <text evidence="2">The sequence shown here is derived from an EMBL/GenBank/DDBJ whole genome shotgun (WGS) entry which is preliminary data.</text>
</comment>
<sequence>MFTLKVNEELSLKLLEKEDAKELFALVDESRNYLREWLPWVDNMKHEKEYEPVIEMWLKQFAAHDGFQVGILYKGYLAGMVGYHGINWSNRRTSIGYWLAEKYQGNGIMTAAVKALIDLAFEEYQLNRVEIQCGVENHKSKSIPERLGFKQDGIVRDAEYLYDHFHDCVMYSILAKEWK</sequence>
<organism evidence="2 3">
    <name type="scientific">Falsibacillus albus</name>
    <dbReference type="NCBI Taxonomy" id="2478915"/>
    <lineage>
        <taxon>Bacteria</taxon>
        <taxon>Bacillati</taxon>
        <taxon>Bacillota</taxon>
        <taxon>Bacilli</taxon>
        <taxon>Bacillales</taxon>
        <taxon>Bacillaceae</taxon>
        <taxon>Falsibacillus</taxon>
    </lineage>
</organism>
<protein>
    <submittedName>
        <fullName evidence="2">N-acetyltransferase</fullName>
    </submittedName>
</protein>
<dbReference type="PANTHER" id="PTHR43441:SF12">
    <property type="entry name" value="RIBOSOMAL N-ACETYLTRANSFERASE YDAF-RELATED"/>
    <property type="match status" value="1"/>
</dbReference>
<keyword evidence="2" id="KW-0808">Transferase</keyword>
<dbReference type="InterPro" id="IPR000182">
    <property type="entry name" value="GNAT_dom"/>
</dbReference>
<gene>
    <name evidence="2" type="ORF">D9X91_13875</name>
</gene>
<proteinExistence type="predicted"/>
<dbReference type="OrthoDB" id="9799321at2"/>
<dbReference type="PROSITE" id="PS51186">
    <property type="entry name" value="GNAT"/>
    <property type="match status" value="1"/>
</dbReference>
<evidence type="ECO:0000259" key="1">
    <source>
        <dbReference type="PROSITE" id="PS51186"/>
    </source>
</evidence>
<feature type="domain" description="N-acetyltransferase" evidence="1">
    <location>
        <begin position="10"/>
        <end position="175"/>
    </location>
</feature>
<dbReference type="RefSeq" id="WP_121681231.1">
    <property type="nucleotide sequence ID" value="NZ_RCVZ01000009.1"/>
</dbReference>
<dbReference type="InterPro" id="IPR051908">
    <property type="entry name" value="Ribosomal_N-acetyltransferase"/>
</dbReference>
<dbReference type="Proteomes" id="UP000276770">
    <property type="component" value="Unassembled WGS sequence"/>
</dbReference>
<dbReference type="PANTHER" id="PTHR43441">
    <property type="entry name" value="RIBOSOMAL-PROTEIN-SERINE ACETYLTRANSFERASE"/>
    <property type="match status" value="1"/>
</dbReference>
<dbReference type="Pfam" id="PF13302">
    <property type="entry name" value="Acetyltransf_3"/>
    <property type="match status" value="1"/>
</dbReference>
<dbReference type="GO" id="GO:0005737">
    <property type="term" value="C:cytoplasm"/>
    <property type="evidence" value="ECO:0007669"/>
    <property type="project" value="TreeGrafter"/>
</dbReference>
<dbReference type="GO" id="GO:0008999">
    <property type="term" value="F:protein-N-terminal-alanine acetyltransferase activity"/>
    <property type="evidence" value="ECO:0007669"/>
    <property type="project" value="TreeGrafter"/>
</dbReference>
<evidence type="ECO:0000313" key="3">
    <source>
        <dbReference type="Proteomes" id="UP000276770"/>
    </source>
</evidence>
<keyword evidence="3" id="KW-1185">Reference proteome</keyword>
<accession>A0A3L7JUR0</accession>
<dbReference type="SUPFAM" id="SSF55729">
    <property type="entry name" value="Acyl-CoA N-acyltransferases (Nat)"/>
    <property type="match status" value="1"/>
</dbReference>
<dbReference type="Gene3D" id="3.40.630.30">
    <property type="match status" value="1"/>
</dbReference>
<name>A0A3L7JUR0_9BACI</name>
<reference evidence="2 3" key="1">
    <citation type="submission" date="2018-10" db="EMBL/GenBank/DDBJ databases">
        <title>Falsibacillus sp. genome draft.</title>
        <authorList>
            <person name="Shi S."/>
        </authorList>
    </citation>
    <scope>NUCLEOTIDE SEQUENCE [LARGE SCALE GENOMIC DNA]</scope>
    <source>
        <strain evidence="2 3">GY 10110</strain>
    </source>
</reference>
<evidence type="ECO:0000313" key="2">
    <source>
        <dbReference type="EMBL" id="RLQ94618.1"/>
    </source>
</evidence>
<dbReference type="InterPro" id="IPR016181">
    <property type="entry name" value="Acyl_CoA_acyltransferase"/>
</dbReference>